<dbReference type="PRINTS" id="PR00411">
    <property type="entry name" value="PNDRDTASEI"/>
</dbReference>
<proteinExistence type="inferred from homology"/>
<name>A0A1H8Y9K9_9PSEU</name>
<feature type="domain" description="Pyridine nucleotide-disulphide oxidoreductase dimerisation" evidence="8">
    <location>
        <begin position="348"/>
        <end position="455"/>
    </location>
</feature>
<evidence type="ECO:0000313" key="11">
    <source>
        <dbReference type="Proteomes" id="UP000198582"/>
    </source>
</evidence>
<evidence type="ECO:0000259" key="8">
    <source>
        <dbReference type="Pfam" id="PF02852"/>
    </source>
</evidence>
<evidence type="ECO:0000256" key="6">
    <source>
        <dbReference type="PIRSR" id="PIRSR000350-3"/>
    </source>
</evidence>
<accession>A0A1H8Y9K9</accession>
<dbReference type="Gene3D" id="3.30.390.30">
    <property type="match status" value="1"/>
</dbReference>
<dbReference type="OrthoDB" id="4678789at2"/>
<protein>
    <submittedName>
        <fullName evidence="10">Pyruvate/2-oxoglutarate dehydrogenase complex, dihydrolipoamide dehydrogenase (E3) component</fullName>
    </submittedName>
</protein>
<dbReference type="InterPro" id="IPR023753">
    <property type="entry name" value="FAD/NAD-binding_dom"/>
</dbReference>
<feature type="binding site" evidence="6">
    <location>
        <position position="272"/>
    </location>
    <ligand>
        <name>NAD(+)</name>
        <dbReference type="ChEBI" id="CHEBI:57540"/>
    </ligand>
</feature>
<feature type="domain" description="FAD/NAD(P)-binding" evidence="9">
    <location>
        <begin position="6"/>
        <end position="322"/>
    </location>
</feature>
<evidence type="ECO:0000256" key="5">
    <source>
        <dbReference type="PIRSR" id="PIRSR000350-2"/>
    </source>
</evidence>
<dbReference type="PANTHER" id="PTHR43014:SF2">
    <property type="entry name" value="MERCURIC REDUCTASE"/>
    <property type="match status" value="1"/>
</dbReference>
<keyword evidence="4" id="KW-0560">Oxidoreductase</keyword>
<sequence>MAAEDYDVIVMGTSQGGRFLPLDLAKAGRRVALVERGPLGGVCVNTGCTPTKTMIASARLAYQARRGAEYGVRTGPVSVDLAAVRERKRDMVAGARAGYAGRLGLDGLDLIAGEARFTGPKTVEVALTGGGLRQLRAPVIVVDAGTRPRPLEIDGAAEVPVLDSTSIMELDEVPEHLIVLGGGYISPEFGQMFRRFGSEVTIVQHGPRLMRAEDDDVSEAVAEVLRGEGITVLTSATPVRAEPAGEDRLRLTVRTEDGERQLEGSHLLSAIGRVPNTEALTPGEAGIRLDERGFIEVDEHLETSVPGVYAMGDITGGASFTHSSYDDYRVLHAQLVKGEKASTRGRLVPHTVFTDPQLARAGLTEREALAQGREIRVAKLPMNAVVRALETGETRGFMKAVVEARTGEILGFAVLGSEGGEIMTMVQVAMLGKLTAADMANAIFTHPLLAEGLNTLFSLFDE</sequence>
<keyword evidence="10" id="KW-0670">Pyruvate</keyword>
<dbReference type="Proteomes" id="UP000198582">
    <property type="component" value="Unassembled WGS sequence"/>
</dbReference>
<dbReference type="InterPro" id="IPR001100">
    <property type="entry name" value="Pyr_nuc-diS_OxRdtase"/>
</dbReference>
<feature type="binding site" evidence="6">
    <location>
        <begin position="181"/>
        <end position="188"/>
    </location>
    <ligand>
        <name>NAD(+)</name>
        <dbReference type="ChEBI" id="CHEBI:57540"/>
    </ligand>
</feature>
<evidence type="ECO:0000259" key="9">
    <source>
        <dbReference type="Pfam" id="PF07992"/>
    </source>
</evidence>
<evidence type="ECO:0000256" key="4">
    <source>
        <dbReference type="ARBA" id="ARBA00023002"/>
    </source>
</evidence>
<dbReference type="InterPro" id="IPR036188">
    <property type="entry name" value="FAD/NAD-bd_sf"/>
</dbReference>
<dbReference type="Gene3D" id="3.50.50.60">
    <property type="entry name" value="FAD/NAD(P)-binding domain"/>
    <property type="match status" value="2"/>
</dbReference>
<evidence type="ECO:0000313" key="10">
    <source>
        <dbReference type="EMBL" id="SEP48960.1"/>
    </source>
</evidence>
<dbReference type="InterPro" id="IPR004099">
    <property type="entry name" value="Pyr_nucl-diS_OxRdtase_dimer"/>
</dbReference>
<keyword evidence="6" id="KW-0520">NAD</keyword>
<dbReference type="SUPFAM" id="SSF55424">
    <property type="entry name" value="FAD/NAD-linked reductases, dimerisation (C-terminal) domain"/>
    <property type="match status" value="1"/>
</dbReference>
<feature type="binding site" evidence="6">
    <location>
        <position position="313"/>
    </location>
    <ligand>
        <name>FAD</name>
        <dbReference type="ChEBI" id="CHEBI:57692"/>
    </ligand>
</feature>
<comment type="cofactor">
    <cofactor evidence="6">
        <name>FAD</name>
        <dbReference type="ChEBI" id="CHEBI:57692"/>
    </cofactor>
    <text evidence="6">Binds 1 FAD per subunit.</text>
</comment>
<dbReference type="SUPFAM" id="SSF51905">
    <property type="entry name" value="FAD/NAD(P)-binding domain"/>
    <property type="match status" value="1"/>
</dbReference>
<keyword evidence="6" id="KW-0547">Nucleotide-binding</keyword>
<dbReference type="STRING" id="394193.SAMN04489732_112205"/>
<gene>
    <name evidence="10" type="ORF">SAMN04489732_112205</name>
</gene>
<evidence type="ECO:0000256" key="1">
    <source>
        <dbReference type="ARBA" id="ARBA00007532"/>
    </source>
</evidence>
<feature type="binding site" evidence="6">
    <location>
        <position position="52"/>
    </location>
    <ligand>
        <name>FAD</name>
        <dbReference type="ChEBI" id="CHEBI:57692"/>
    </ligand>
</feature>
<dbReference type="PIRSF" id="PIRSF000350">
    <property type="entry name" value="Mercury_reductase_MerA"/>
    <property type="match status" value="1"/>
</dbReference>
<reference evidence="10 11" key="1">
    <citation type="submission" date="2016-10" db="EMBL/GenBank/DDBJ databases">
        <authorList>
            <person name="de Groot N.N."/>
        </authorList>
    </citation>
    <scope>NUCLEOTIDE SEQUENCE [LARGE SCALE GENOMIC DNA]</scope>
    <source>
        <strain evidence="10 11">DSM 44993</strain>
    </source>
</reference>
<dbReference type="AlphaFoldDB" id="A0A1H8Y9K9"/>
<dbReference type="EMBL" id="FOEF01000012">
    <property type="protein sequence ID" value="SEP48960.1"/>
    <property type="molecule type" value="Genomic_DNA"/>
</dbReference>
<dbReference type="RefSeq" id="WP_091621126.1">
    <property type="nucleotide sequence ID" value="NZ_FOEF01000012.1"/>
</dbReference>
<evidence type="ECO:0000256" key="3">
    <source>
        <dbReference type="ARBA" id="ARBA00022827"/>
    </source>
</evidence>
<evidence type="ECO:0000256" key="2">
    <source>
        <dbReference type="ARBA" id="ARBA00022630"/>
    </source>
</evidence>
<dbReference type="PANTHER" id="PTHR43014">
    <property type="entry name" value="MERCURIC REDUCTASE"/>
    <property type="match status" value="1"/>
</dbReference>
<dbReference type="GO" id="GO:0050660">
    <property type="term" value="F:flavin adenine dinucleotide binding"/>
    <property type="evidence" value="ECO:0007669"/>
    <property type="project" value="TreeGrafter"/>
</dbReference>
<keyword evidence="3 6" id="KW-0274">FAD</keyword>
<dbReference type="Pfam" id="PF07992">
    <property type="entry name" value="Pyr_redox_2"/>
    <property type="match status" value="1"/>
</dbReference>
<comment type="similarity">
    <text evidence="1">Belongs to the class-I pyridine nucleotide-disulfide oxidoreductase family.</text>
</comment>
<evidence type="ECO:0000256" key="7">
    <source>
        <dbReference type="PIRSR" id="PIRSR000350-4"/>
    </source>
</evidence>
<dbReference type="GO" id="GO:0003955">
    <property type="term" value="F:NAD(P)H dehydrogenase (quinone) activity"/>
    <property type="evidence" value="ECO:0007669"/>
    <property type="project" value="TreeGrafter"/>
</dbReference>
<dbReference type="InterPro" id="IPR016156">
    <property type="entry name" value="FAD/NAD-linked_Rdtase_dimer_sf"/>
</dbReference>
<organism evidence="10 11">
    <name type="scientific">Amycolatopsis saalfeldensis</name>
    <dbReference type="NCBI Taxonomy" id="394193"/>
    <lineage>
        <taxon>Bacteria</taxon>
        <taxon>Bacillati</taxon>
        <taxon>Actinomycetota</taxon>
        <taxon>Actinomycetes</taxon>
        <taxon>Pseudonocardiales</taxon>
        <taxon>Pseudonocardiaceae</taxon>
        <taxon>Amycolatopsis</taxon>
    </lineage>
</organism>
<dbReference type="PRINTS" id="PR00368">
    <property type="entry name" value="FADPNR"/>
</dbReference>
<keyword evidence="2" id="KW-0285">Flavoprotein</keyword>
<feature type="active site" description="Proton acceptor" evidence="5">
    <location>
        <position position="446"/>
    </location>
</feature>
<dbReference type="Pfam" id="PF02852">
    <property type="entry name" value="Pyr_redox_dim"/>
    <property type="match status" value="1"/>
</dbReference>
<dbReference type="FunFam" id="3.30.390.30:FF:000001">
    <property type="entry name" value="Dihydrolipoyl dehydrogenase"/>
    <property type="match status" value="1"/>
</dbReference>
<feature type="disulfide bond" description="Redox-active" evidence="7">
    <location>
        <begin position="43"/>
        <end position="48"/>
    </location>
</feature>
<keyword evidence="11" id="KW-1185">Reference proteome</keyword>